<evidence type="ECO:0000259" key="2">
    <source>
        <dbReference type="Pfam" id="PF00174"/>
    </source>
</evidence>
<feature type="signal peptide" evidence="1">
    <location>
        <begin position="1"/>
        <end position="24"/>
    </location>
</feature>
<gene>
    <name evidence="3" type="ORF">DFP85_10436</name>
</gene>
<dbReference type="SUPFAM" id="SSF56524">
    <property type="entry name" value="Oxidoreductase molybdopterin-binding domain"/>
    <property type="match status" value="1"/>
</dbReference>
<evidence type="ECO:0000313" key="4">
    <source>
        <dbReference type="Proteomes" id="UP000295212"/>
    </source>
</evidence>
<dbReference type="RefSeq" id="WP_243737201.1">
    <property type="nucleotide sequence ID" value="NZ_SNZJ01000004.1"/>
</dbReference>
<dbReference type="AlphaFoldDB" id="A0A4R6ZTL5"/>
<feature type="chain" id="PRO_5020665222" description="Oxidoreductase molybdopterin-binding domain-containing protein" evidence="1">
    <location>
        <begin position="25"/>
        <end position="170"/>
    </location>
</feature>
<name>A0A4R6ZTL5_9GAMM</name>
<dbReference type="InterPro" id="IPR036374">
    <property type="entry name" value="OxRdtase_Mopterin-bd_sf"/>
</dbReference>
<dbReference type="Pfam" id="PF00174">
    <property type="entry name" value="Oxidored_molyb"/>
    <property type="match status" value="1"/>
</dbReference>
<protein>
    <recommendedName>
        <fullName evidence="2">Oxidoreductase molybdopterin-binding domain-containing protein</fullName>
    </recommendedName>
</protein>
<proteinExistence type="predicted"/>
<dbReference type="Proteomes" id="UP000295212">
    <property type="component" value="Unassembled WGS sequence"/>
</dbReference>
<organism evidence="3 4">
    <name type="scientific">Halomonas ventosae</name>
    <dbReference type="NCBI Taxonomy" id="229007"/>
    <lineage>
        <taxon>Bacteria</taxon>
        <taxon>Pseudomonadati</taxon>
        <taxon>Pseudomonadota</taxon>
        <taxon>Gammaproteobacteria</taxon>
        <taxon>Oceanospirillales</taxon>
        <taxon>Halomonadaceae</taxon>
        <taxon>Halomonas</taxon>
    </lineage>
</organism>
<evidence type="ECO:0000256" key="1">
    <source>
        <dbReference type="SAM" id="SignalP"/>
    </source>
</evidence>
<feature type="domain" description="Oxidoreductase molybdopterin-binding" evidence="2">
    <location>
        <begin position="60"/>
        <end position="141"/>
    </location>
</feature>
<keyword evidence="1" id="KW-0732">Signal</keyword>
<reference evidence="3 4" key="1">
    <citation type="submission" date="2019-03" db="EMBL/GenBank/DDBJ databases">
        <title>Genomic Encyclopedia of Type Strains, Phase III (KMG-III): the genomes of soil and plant-associated and newly described type strains.</title>
        <authorList>
            <person name="Whitman W."/>
        </authorList>
    </citation>
    <scope>NUCLEOTIDE SEQUENCE [LARGE SCALE GENOMIC DNA]</scope>
    <source>
        <strain evidence="3 4">CECT 5797</strain>
    </source>
</reference>
<dbReference type="InterPro" id="IPR000572">
    <property type="entry name" value="OxRdtase_Mopterin-bd_dom"/>
</dbReference>
<accession>A0A4R6ZTL5</accession>
<sequence length="170" mass="18988">MRFPTRFLLQLLALLIVAPATSLAAHLPVPQGPTLLTVTGAVTHPNVGNEVHFDRQMLRELPWHLTVTDTPWHDGKRRFEGPLGRTLLEVVGARGEALRVTALNGYAATLPVSDLHQHDVIFAMAIDGAPLRIRDHGPLFIIYPFDDNPELLNERVLNHSVWQVSHIDVR</sequence>
<comment type="caution">
    <text evidence="3">The sequence shown here is derived from an EMBL/GenBank/DDBJ whole genome shotgun (WGS) entry which is preliminary data.</text>
</comment>
<evidence type="ECO:0000313" key="3">
    <source>
        <dbReference type="EMBL" id="TDR56121.1"/>
    </source>
</evidence>
<dbReference type="Gene3D" id="3.90.420.10">
    <property type="entry name" value="Oxidoreductase, molybdopterin-binding domain"/>
    <property type="match status" value="1"/>
</dbReference>
<dbReference type="EMBL" id="SNZJ01000004">
    <property type="protein sequence ID" value="TDR56121.1"/>
    <property type="molecule type" value="Genomic_DNA"/>
</dbReference>